<dbReference type="SUPFAM" id="SSF57756">
    <property type="entry name" value="Retrovirus zinc finger-like domains"/>
    <property type="match status" value="1"/>
</dbReference>
<dbReference type="Pfam" id="PF14111">
    <property type="entry name" value="DUF4283"/>
    <property type="match status" value="1"/>
</dbReference>
<evidence type="ECO:0000313" key="5">
    <source>
        <dbReference type="Proteomes" id="UP000242715"/>
    </source>
</evidence>
<dbReference type="PROSITE" id="PS50158">
    <property type="entry name" value="ZF_CCHC"/>
    <property type="match status" value="1"/>
</dbReference>
<keyword evidence="1" id="KW-0479">Metal-binding</keyword>
<gene>
    <name evidence="4" type="ORF">TSUD_315330</name>
</gene>
<dbReference type="InterPro" id="IPR025558">
    <property type="entry name" value="DUF4283"/>
</dbReference>
<feature type="region of interest" description="Disordered" evidence="2">
    <location>
        <begin position="462"/>
        <end position="483"/>
    </location>
</feature>
<evidence type="ECO:0000256" key="1">
    <source>
        <dbReference type="PROSITE-ProRule" id="PRU00047"/>
    </source>
</evidence>
<dbReference type="Proteomes" id="UP000242715">
    <property type="component" value="Unassembled WGS sequence"/>
</dbReference>
<evidence type="ECO:0000313" key="4">
    <source>
        <dbReference type="EMBL" id="GAU31323.1"/>
    </source>
</evidence>
<feature type="compositionally biased region" description="Pro residues" evidence="2">
    <location>
        <begin position="426"/>
        <end position="439"/>
    </location>
</feature>
<evidence type="ECO:0000259" key="3">
    <source>
        <dbReference type="PROSITE" id="PS50158"/>
    </source>
</evidence>
<dbReference type="PANTHER" id="PTHR31286">
    <property type="entry name" value="GLYCINE-RICH CELL WALL STRUCTURAL PROTEIN 1.8-LIKE"/>
    <property type="match status" value="1"/>
</dbReference>
<keyword evidence="1" id="KW-0863">Zinc-finger</keyword>
<reference evidence="5" key="1">
    <citation type="journal article" date="2017" name="Front. Plant Sci.">
        <title>Climate Clever Clovers: New Paradigm to Reduce the Environmental Footprint of Ruminants by Breeding Low Methanogenic Forages Utilizing Haplotype Variation.</title>
        <authorList>
            <person name="Kaur P."/>
            <person name="Appels R."/>
            <person name="Bayer P.E."/>
            <person name="Keeble-Gagnere G."/>
            <person name="Wang J."/>
            <person name="Hirakawa H."/>
            <person name="Shirasawa K."/>
            <person name="Vercoe P."/>
            <person name="Stefanova K."/>
            <person name="Durmic Z."/>
            <person name="Nichols P."/>
            <person name="Revell C."/>
            <person name="Isobe S.N."/>
            <person name="Edwards D."/>
            <person name="Erskine W."/>
        </authorList>
    </citation>
    <scope>NUCLEOTIDE SEQUENCE [LARGE SCALE GENOMIC DNA]</scope>
    <source>
        <strain evidence="5">cv. Daliak</strain>
    </source>
</reference>
<keyword evidence="5" id="KW-1185">Reference proteome</keyword>
<keyword evidence="1" id="KW-0862">Zinc</keyword>
<dbReference type="GO" id="GO:0003676">
    <property type="term" value="F:nucleic acid binding"/>
    <property type="evidence" value="ECO:0007669"/>
    <property type="project" value="InterPro"/>
</dbReference>
<name>A0A2Z6MNN8_TRISU</name>
<proteinExistence type="predicted"/>
<dbReference type="InterPro" id="IPR036875">
    <property type="entry name" value="Znf_CCHC_sf"/>
</dbReference>
<feature type="region of interest" description="Disordered" evidence="2">
    <location>
        <begin position="422"/>
        <end position="449"/>
    </location>
</feature>
<dbReference type="EMBL" id="DF973452">
    <property type="protein sequence ID" value="GAU31323.1"/>
    <property type="molecule type" value="Genomic_DNA"/>
</dbReference>
<organism evidence="4 5">
    <name type="scientific">Trifolium subterraneum</name>
    <name type="common">Subterranean clover</name>
    <dbReference type="NCBI Taxonomy" id="3900"/>
    <lineage>
        <taxon>Eukaryota</taxon>
        <taxon>Viridiplantae</taxon>
        <taxon>Streptophyta</taxon>
        <taxon>Embryophyta</taxon>
        <taxon>Tracheophyta</taxon>
        <taxon>Spermatophyta</taxon>
        <taxon>Magnoliopsida</taxon>
        <taxon>eudicotyledons</taxon>
        <taxon>Gunneridae</taxon>
        <taxon>Pentapetalae</taxon>
        <taxon>rosids</taxon>
        <taxon>fabids</taxon>
        <taxon>Fabales</taxon>
        <taxon>Fabaceae</taxon>
        <taxon>Papilionoideae</taxon>
        <taxon>50 kb inversion clade</taxon>
        <taxon>NPAAA clade</taxon>
        <taxon>Hologalegina</taxon>
        <taxon>IRL clade</taxon>
        <taxon>Trifolieae</taxon>
        <taxon>Trifolium</taxon>
    </lineage>
</organism>
<feature type="domain" description="CCHC-type" evidence="3">
    <location>
        <begin position="246"/>
        <end position="261"/>
    </location>
</feature>
<dbReference type="InterPro" id="IPR001878">
    <property type="entry name" value="Znf_CCHC"/>
</dbReference>
<feature type="region of interest" description="Disordered" evidence="2">
    <location>
        <begin position="298"/>
        <end position="328"/>
    </location>
</feature>
<accession>A0A2Z6MNN8</accession>
<dbReference type="InterPro" id="IPR040256">
    <property type="entry name" value="At4g02000-like"/>
</dbReference>
<evidence type="ECO:0000256" key="2">
    <source>
        <dbReference type="SAM" id="MobiDB-lite"/>
    </source>
</evidence>
<dbReference type="GO" id="GO:0008270">
    <property type="term" value="F:zinc ion binding"/>
    <property type="evidence" value="ECO:0007669"/>
    <property type="project" value="UniProtKB-KW"/>
</dbReference>
<sequence length="483" mass="54939">MTKKSMDMLHERVEGGKSYKAMVVGLDDEKEVAADVDKDVIDEEIVDEAEMRVNEGLFGEYECPEFVFSKAEEKRIFMPWRRGVIVKLLGRRIGYKALENRLKQMWVRKGVINIIDLGNQYYLVAFTNEEDKNAAISDGPWFIYDHYLTVREWSPNFHPANDTIKNVAVWVRISGLPIEYYDSKVLHFIGNRVGKTVKVDKNTLQQERGKYARLCVEVNLTKPLLAMFSIKGRKYHIEYEGLHMLCITCGKFGHYREGCPNKVQVPEITHIEKQGTNVSSGGDKTGIPGEAAGPWVVVQKPKRNRKKKEEEEPATNNKRNAIAEKNTSESKLSGSRFISLSDDILEVNDVGKTSGISRKEADNIIEILKLDKDDNNIVGQDHKDNNEADNIVQIIDEPQDEGNEMQFDDNMVNNNSVQLKLDRPNIPRPPNIIPSPYPDNPLIGYKEGDSNFENEEFMDANDQSSNVSSEFEMEVVQETPAFS</sequence>
<dbReference type="PANTHER" id="PTHR31286:SF99">
    <property type="entry name" value="DUF4283 DOMAIN-CONTAINING PROTEIN"/>
    <property type="match status" value="1"/>
</dbReference>
<dbReference type="AlphaFoldDB" id="A0A2Z6MNN8"/>
<protein>
    <recommendedName>
        <fullName evidence="3">CCHC-type domain-containing protein</fullName>
    </recommendedName>
</protein>
<dbReference type="OrthoDB" id="1750606at2759"/>